<evidence type="ECO:0000313" key="2">
    <source>
        <dbReference type="EMBL" id="MBW8486185.1"/>
    </source>
</evidence>
<dbReference type="InterPro" id="IPR039569">
    <property type="entry name" value="FAS1-like_DH_region"/>
</dbReference>
<dbReference type="InterPro" id="IPR052741">
    <property type="entry name" value="Mitochondrial_HTD2"/>
</dbReference>
<organism evidence="2 3">
    <name type="scientific">Actinomadura parmotrematis</name>
    <dbReference type="NCBI Taxonomy" id="2864039"/>
    <lineage>
        <taxon>Bacteria</taxon>
        <taxon>Bacillati</taxon>
        <taxon>Actinomycetota</taxon>
        <taxon>Actinomycetes</taxon>
        <taxon>Streptosporangiales</taxon>
        <taxon>Thermomonosporaceae</taxon>
        <taxon>Actinomadura</taxon>
    </lineage>
</organism>
<comment type="caution">
    <text evidence="2">The sequence shown here is derived from an EMBL/GenBank/DDBJ whole genome shotgun (WGS) entry which is preliminary data.</text>
</comment>
<dbReference type="InterPro" id="IPR029069">
    <property type="entry name" value="HotDog_dom_sf"/>
</dbReference>
<name>A0ABS7G0F0_9ACTN</name>
<protein>
    <submittedName>
        <fullName evidence="2">MaoC family dehydratase N-terminal domain-containing protein</fullName>
    </submittedName>
</protein>
<dbReference type="SUPFAM" id="SSF54637">
    <property type="entry name" value="Thioesterase/thiol ester dehydrase-isomerase"/>
    <property type="match status" value="2"/>
</dbReference>
<keyword evidence="3" id="KW-1185">Reference proteome</keyword>
<dbReference type="EMBL" id="JAIBOA010000021">
    <property type="protein sequence ID" value="MBW8486185.1"/>
    <property type="molecule type" value="Genomic_DNA"/>
</dbReference>
<evidence type="ECO:0000259" key="1">
    <source>
        <dbReference type="Pfam" id="PF13452"/>
    </source>
</evidence>
<evidence type="ECO:0000313" key="3">
    <source>
        <dbReference type="Proteomes" id="UP000774570"/>
    </source>
</evidence>
<dbReference type="Gene3D" id="3.10.129.10">
    <property type="entry name" value="Hotdog Thioesterase"/>
    <property type="match status" value="2"/>
</dbReference>
<reference evidence="2 3" key="1">
    <citation type="submission" date="2021-07" db="EMBL/GenBank/DDBJ databases">
        <title>Actinomadura sp. PM05-2 isolated from lichen.</title>
        <authorList>
            <person name="Somphong A."/>
            <person name="Phongsopitanun W."/>
            <person name="Tanasupawat S."/>
            <person name="Peongsungnone V."/>
        </authorList>
    </citation>
    <scope>NUCLEOTIDE SEQUENCE [LARGE SCALE GENOMIC DNA]</scope>
    <source>
        <strain evidence="2 3">PM05-2</strain>
    </source>
</reference>
<dbReference type="PANTHER" id="PTHR28152">
    <property type="entry name" value="HYDROXYACYL-THIOESTER DEHYDRATASE TYPE 2, MITOCHONDRIAL"/>
    <property type="match status" value="1"/>
</dbReference>
<dbReference type="Proteomes" id="UP000774570">
    <property type="component" value="Unassembled WGS sequence"/>
</dbReference>
<gene>
    <name evidence="2" type="ORF">K1Y72_27700</name>
</gene>
<proteinExistence type="predicted"/>
<feature type="domain" description="FAS1-like dehydratase" evidence="1">
    <location>
        <begin position="26"/>
        <end position="132"/>
    </location>
</feature>
<accession>A0ABS7G0F0</accession>
<dbReference type="RefSeq" id="WP_220169420.1">
    <property type="nucleotide sequence ID" value="NZ_JAIBOA010000021.1"/>
</dbReference>
<dbReference type="Pfam" id="PF13452">
    <property type="entry name" value="FAS1_DH_region"/>
    <property type="match status" value="1"/>
</dbReference>
<dbReference type="PANTHER" id="PTHR28152:SF1">
    <property type="entry name" value="HYDROXYACYL-THIOESTER DEHYDRATASE TYPE 2, MITOCHONDRIAL"/>
    <property type="match status" value="1"/>
</dbReference>
<sequence>MIDLEGWTPAPHEAVQTLDAEPAAALAGLLDVPAPAADLPPLWQWLYFLDRPATAELGPDGHPAAGRFLPPIRDRRRMFAGGRFLVREPLRIGDTLTRRTELAGVEVKRGRTGELAFVTVRHTFLRDGDRIAVEEQDLVYRSGDPSFPTAEPSYLTPEVTAPWTLPMSADPVLLFRFSALTYNAHRIHYDQTYATQAEGHPGLVVHGPLLALLCLELPRREGHKVTELSFRARRPVYGDQPFVVAGSPEGELAVHAPGGVTAMTATFS</sequence>